<dbReference type="PIRSF" id="PIRSF000714">
    <property type="entry name" value="HIT"/>
    <property type="match status" value="1"/>
</dbReference>
<dbReference type="InterPro" id="IPR026026">
    <property type="entry name" value="HIT_Hint"/>
</dbReference>
<dbReference type="RefSeq" id="WP_128179298.1">
    <property type="nucleotide sequence ID" value="NZ_CP071409.1"/>
</dbReference>
<dbReference type="Gene3D" id="3.30.428.10">
    <property type="entry name" value="HIT-like"/>
    <property type="match status" value="1"/>
</dbReference>
<dbReference type="PANTHER" id="PTHR42997:SF1">
    <property type="entry name" value="AP-4-A PHOSPHORYLASE"/>
    <property type="match status" value="1"/>
</dbReference>
<proteinExistence type="predicted"/>
<dbReference type="GO" id="GO:0016787">
    <property type="term" value="F:hydrolase activity"/>
    <property type="evidence" value="ECO:0007669"/>
    <property type="project" value="UniProtKB-KW"/>
</dbReference>
<dbReference type="InterPro" id="IPR011146">
    <property type="entry name" value="HIT-like"/>
</dbReference>
<gene>
    <name evidence="3" type="ORF">ED28_17475</name>
</gene>
<reference evidence="3 4" key="1">
    <citation type="submission" date="2014-04" db="EMBL/GenBank/DDBJ databases">
        <title>Draft genome sequence of Pantoea beijingensis strain LMG 27579, an emerging pathogen to Pleurotus eryngii with potential industrial application.</title>
        <authorList>
            <person name="Xu F."/>
            <person name="Liu Y."/>
            <person name="Wang S."/>
            <person name="Yin Y."/>
            <person name="Ma Y."/>
            <person name="Zhao S."/>
            <person name="Rong C."/>
        </authorList>
    </citation>
    <scope>NUCLEOTIDE SEQUENCE [LARGE SCALE GENOMIC DNA]</scope>
    <source>
        <strain evidence="3 4">LMG 27579</strain>
    </source>
</reference>
<sequence length="139" mass="16039">MSEHPCSYCFPQNESVIWKNEKCRVLLVNDSAFTGWCRVVWQKHQSELSELTADERNHIIQVVAEVERMIINAMQPAKMNLASLGTGLPHLHWHIIPRYRDDSHFPEAIWGTALREGEVRALPDTFTADMSQHLDRVFG</sequence>
<feature type="short sequence motif" description="Histidine triad motif" evidence="1">
    <location>
        <begin position="90"/>
        <end position="94"/>
    </location>
</feature>
<feature type="domain" description="HIT" evidence="2">
    <location>
        <begin position="4"/>
        <end position="105"/>
    </location>
</feature>
<organism evidence="3 4">
    <name type="scientific">[Pantoea] beijingensis</name>
    <dbReference type="NCBI Taxonomy" id="1324864"/>
    <lineage>
        <taxon>Bacteria</taxon>
        <taxon>Pseudomonadati</taxon>
        <taxon>Pseudomonadota</taxon>
        <taxon>Gammaproteobacteria</taxon>
        <taxon>Enterobacterales</taxon>
        <taxon>Erwiniaceae</taxon>
        <taxon>Erwinia</taxon>
    </lineage>
</organism>
<evidence type="ECO:0000259" key="2">
    <source>
        <dbReference type="PROSITE" id="PS51084"/>
    </source>
</evidence>
<dbReference type="InterPro" id="IPR052908">
    <property type="entry name" value="AP-4-A_phosphorylase"/>
</dbReference>
<dbReference type="InterPro" id="IPR036265">
    <property type="entry name" value="HIT-like_sf"/>
</dbReference>
<evidence type="ECO:0000313" key="4">
    <source>
        <dbReference type="Proteomes" id="UP000288794"/>
    </source>
</evidence>
<accession>A0A443I980</accession>
<name>A0A443I980_9GAMM</name>
<keyword evidence="4" id="KW-1185">Reference proteome</keyword>
<protein>
    <submittedName>
        <fullName evidence="3">HIT family hydrolase</fullName>
    </submittedName>
</protein>
<dbReference type="EMBL" id="JMEE01000046">
    <property type="protein sequence ID" value="RWR00652.1"/>
    <property type="molecule type" value="Genomic_DNA"/>
</dbReference>
<keyword evidence="3" id="KW-0378">Hydrolase</keyword>
<dbReference type="Proteomes" id="UP000288794">
    <property type="component" value="Unassembled WGS sequence"/>
</dbReference>
<dbReference type="SUPFAM" id="SSF54197">
    <property type="entry name" value="HIT-like"/>
    <property type="match status" value="1"/>
</dbReference>
<evidence type="ECO:0000256" key="1">
    <source>
        <dbReference type="PROSITE-ProRule" id="PRU00464"/>
    </source>
</evidence>
<dbReference type="Pfam" id="PF01230">
    <property type="entry name" value="HIT"/>
    <property type="match status" value="1"/>
</dbReference>
<dbReference type="AlphaFoldDB" id="A0A443I980"/>
<comment type="caution">
    <text evidence="3">The sequence shown here is derived from an EMBL/GenBank/DDBJ whole genome shotgun (WGS) entry which is preliminary data.</text>
</comment>
<dbReference type="PROSITE" id="PS51084">
    <property type="entry name" value="HIT_2"/>
    <property type="match status" value="1"/>
</dbReference>
<evidence type="ECO:0000313" key="3">
    <source>
        <dbReference type="EMBL" id="RWR00652.1"/>
    </source>
</evidence>
<dbReference type="PANTHER" id="PTHR42997">
    <property type="entry name" value="HIT FAMILY HYDROLASE"/>
    <property type="match status" value="1"/>
</dbReference>